<evidence type="ECO:0000313" key="13">
    <source>
        <dbReference type="Proteomes" id="UP000027284"/>
    </source>
</evidence>
<evidence type="ECO:0000256" key="5">
    <source>
        <dbReference type="ARBA" id="ARBA00022840"/>
    </source>
</evidence>
<protein>
    <recommendedName>
        <fullName evidence="9">Histidine--tRNA ligase</fullName>
        <ecNumber evidence="9">6.1.1.21</ecNumber>
    </recommendedName>
    <alternativeName>
        <fullName evidence="9">Histidyl-tRNA synthetase</fullName>
        <shortName evidence="9">HisRS</shortName>
    </alternativeName>
</protein>
<reference evidence="12 13" key="1">
    <citation type="submission" date="2014-04" db="EMBL/GenBank/DDBJ databases">
        <title>The Genome Sequence of Thermoanaerobaculum aquaticum MP-01, The First Cultivated Group 23 Acidobacterium.</title>
        <authorList>
            <person name="Stamps B.W."/>
            <person name="Losey N.A."/>
            <person name="Lawson P.A."/>
            <person name="Stevenson B.S."/>
        </authorList>
    </citation>
    <scope>NUCLEOTIDE SEQUENCE [LARGE SCALE GENOMIC DNA]</scope>
    <source>
        <strain evidence="12 13">MP-01</strain>
    </source>
</reference>
<feature type="binding site" evidence="10">
    <location>
        <position position="125"/>
    </location>
    <ligand>
        <name>L-histidine</name>
        <dbReference type="ChEBI" id="CHEBI:57595"/>
    </ligand>
</feature>
<keyword evidence="13" id="KW-1185">Reference proteome</keyword>
<dbReference type="CDD" id="cd00773">
    <property type="entry name" value="HisRS-like_core"/>
    <property type="match status" value="1"/>
</dbReference>
<feature type="binding site" evidence="10">
    <location>
        <position position="129"/>
    </location>
    <ligand>
        <name>L-histidine</name>
        <dbReference type="ChEBI" id="CHEBI:57595"/>
    </ligand>
</feature>
<dbReference type="EMBL" id="JMFG01000006">
    <property type="protein sequence ID" value="KDA54618.1"/>
    <property type="molecule type" value="Genomic_DNA"/>
</dbReference>
<dbReference type="HAMAP" id="MF_00127">
    <property type="entry name" value="His_tRNA_synth"/>
    <property type="match status" value="1"/>
</dbReference>
<keyword evidence="3 9" id="KW-0436">Ligase</keyword>
<evidence type="ECO:0000256" key="7">
    <source>
        <dbReference type="ARBA" id="ARBA00023146"/>
    </source>
</evidence>
<dbReference type="GO" id="GO:0005737">
    <property type="term" value="C:cytoplasm"/>
    <property type="evidence" value="ECO:0007669"/>
    <property type="project" value="UniProtKB-SubCell"/>
</dbReference>
<dbReference type="AlphaFoldDB" id="A0A062XUT3"/>
<evidence type="ECO:0000256" key="1">
    <source>
        <dbReference type="ARBA" id="ARBA00008226"/>
    </source>
</evidence>
<feature type="binding site" evidence="10">
    <location>
        <position position="111"/>
    </location>
    <ligand>
        <name>L-histidine</name>
        <dbReference type="ChEBI" id="CHEBI:57595"/>
    </ligand>
</feature>
<comment type="caution">
    <text evidence="12">The sequence shown here is derived from an EMBL/GenBank/DDBJ whole genome shotgun (WGS) entry which is preliminary data.</text>
</comment>
<evidence type="ECO:0000256" key="8">
    <source>
        <dbReference type="ARBA" id="ARBA00047639"/>
    </source>
</evidence>
<keyword evidence="4 9" id="KW-0547">Nucleotide-binding</keyword>
<keyword evidence="5 9" id="KW-0067">ATP-binding</keyword>
<dbReference type="STRING" id="1312852.EG19_10680"/>
<dbReference type="OrthoDB" id="9800814at2"/>
<dbReference type="InterPro" id="IPR036621">
    <property type="entry name" value="Anticodon-bd_dom_sf"/>
</dbReference>
<evidence type="ECO:0000256" key="10">
    <source>
        <dbReference type="PIRSR" id="PIRSR001549-1"/>
    </source>
</evidence>
<comment type="catalytic activity">
    <reaction evidence="8 9">
        <text>tRNA(His) + L-histidine + ATP = L-histidyl-tRNA(His) + AMP + diphosphate + H(+)</text>
        <dbReference type="Rhea" id="RHEA:17313"/>
        <dbReference type="Rhea" id="RHEA-COMP:9665"/>
        <dbReference type="Rhea" id="RHEA-COMP:9689"/>
        <dbReference type="ChEBI" id="CHEBI:15378"/>
        <dbReference type="ChEBI" id="CHEBI:30616"/>
        <dbReference type="ChEBI" id="CHEBI:33019"/>
        <dbReference type="ChEBI" id="CHEBI:57595"/>
        <dbReference type="ChEBI" id="CHEBI:78442"/>
        <dbReference type="ChEBI" id="CHEBI:78527"/>
        <dbReference type="ChEBI" id="CHEBI:456215"/>
        <dbReference type="EC" id="6.1.1.21"/>
    </reaction>
</comment>
<feature type="binding site" evidence="10">
    <location>
        <begin position="80"/>
        <end position="82"/>
    </location>
    <ligand>
        <name>L-histidine</name>
        <dbReference type="ChEBI" id="CHEBI:57595"/>
    </ligand>
</feature>
<gene>
    <name evidence="9" type="primary">hisS</name>
    <name evidence="12" type="ORF">EG19_10680</name>
</gene>
<dbReference type="InterPro" id="IPR041715">
    <property type="entry name" value="HisRS-like_core"/>
</dbReference>
<dbReference type="EC" id="6.1.1.21" evidence="9"/>
<evidence type="ECO:0000313" key="12">
    <source>
        <dbReference type="EMBL" id="KDA54618.1"/>
    </source>
</evidence>
<name>A0A062XUT3_9BACT</name>
<dbReference type="InterPro" id="IPR045864">
    <property type="entry name" value="aa-tRNA-synth_II/BPL/LPL"/>
</dbReference>
<keyword evidence="6 9" id="KW-0648">Protein biosynthesis</keyword>
<dbReference type="Proteomes" id="UP000027284">
    <property type="component" value="Unassembled WGS sequence"/>
</dbReference>
<dbReference type="GO" id="GO:0004821">
    <property type="term" value="F:histidine-tRNA ligase activity"/>
    <property type="evidence" value="ECO:0007669"/>
    <property type="project" value="UniProtKB-UniRule"/>
</dbReference>
<dbReference type="PROSITE" id="PS50862">
    <property type="entry name" value="AA_TRNA_LIGASE_II"/>
    <property type="match status" value="1"/>
</dbReference>
<dbReference type="NCBIfam" id="TIGR00442">
    <property type="entry name" value="hisS"/>
    <property type="match status" value="1"/>
</dbReference>
<dbReference type="GO" id="GO:0005524">
    <property type="term" value="F:ATP binding"/>
    <property type="evidence" value="ECO:0007669"/>
    <property type="project" value="UniProtKB-UniRule"/>
</dbReference>
<dbReference type="Pfam" id="PF03129">
    <property type="entry name" value="HGTP_anticodon"/>
    <property type="match status" value="1"/>
</dbReference>
<dbReference type="PIRSF" id="PIRSF001549">
    <property type="entry name" value="His-tRNA_synth"/>
    <property type="match status" value="1"/>
</dbReference>
<feature type="domain" description="Aminoacyl-transfer RNA synthetases class-II family profile" evidence="11">
    <location>
        <begin position="6"/>
        <end position="331"/>
    </location>
</feature>
<accession>A0A062XUT3</accession>
<dbReference type="Gene3D" id="3.40.50.800">
    <property type="entry name" value="Anticodon-binding domain"/>
    <property type="match status" value="1"/>
</dbReference>
<dbReference type="InterPro" id="IPR004516">
    <property type="entry name" value="HisRS/HisZ"/>
</dbReference>
<keyword evidence="7 9" id="KW-0030">Aminoacyl-tRNA synthetase</keyword>
<comment type="subcellular location">
    <subcellularLocation>
        <location evidence="9">Cytoplasm</location>
    </subcellularLocation>
</comment>
<sequence length="419" mass="46403">MIQKPRGTRDIVPPESKLWVAVEATAHRVFQAFGAEEIRTPVFEHTELFVRSVGETTDIVHKEMYTFADRKGRSLTLRPEGTAGVARAFLENSLDQRPLPQRLYYIGPMFRYERMQRGRYREFRQIGLEIIGAASPLADAECIVVLFEFFTALGFDNLTVHVNNLGDPEDRPRYGELLRSHLQGVRDQLCADCQRRLEENPLRVLDCKVPTCKAITATTPGMEAVASPASRAHVEEVTSLLTSLGIPWQHNPRLVRGLDYYVRTVFEVVSPELGESTVICGGGRYDRLLADLGGPEIPGVGFAIGEDRLVEVLPPAFAAKVTAEGRLYLIPLGGETAFFGLQLARDLVRQGVPVELEVSGRSLKAALKRADKLGFARVAIFGEDELARGVVLLKDLRAGSQTEVSPVQLAEIWNAEAQP</sequence>
<dbReference type="Pfam" id="PF13393">
    <property type="entry name" value="tRNA-synt_His"/>
    <property type="match status" value="2"/>
</dbReference>
<proteinExistence type="inferred from homology"/>
<dbReference type="InterPro" id="IPR006195">
    <property type="entry name" value="aa-tRNA-synth_II"/>
</dbReference>
<dbReference type="SUPFAM" id="SSF55681">
    <property type="entry name" value="Class II aaRS and biotin synthetases"/>
    <property type="match status" value="1"/>
</dbReference>
<evidence type="ECO:0000256" key="3">
    <source>
        <dbReference type="ARBA" id="ARBA00022598"/>
    </source>
</evidence>
<comment type="subunit">
    <text evidence="2 9">Homodimer.</text>
</comment>
<evidence type="ECO:0000256" key="6">
    <source>
        <dbReference type="ARBA" id="ARBA00022917"/>
    </source>
</evidence>
<dbReference type="PANTHER" id="PTHR43707:SF1">
    <property type="entry name" value="HISTIDINE--TRNA LIGASE, MITOCHONDRIAL-RELATED"/>
    <property type="match status" value="1"/>
</dbReference>
<evidence type="ECO:0000256" key="9">
    <source>
        <dbReference type="HAMAP-Rule" id="MF_00127"/>
    </source>
</evidence>
<dbReference type="InterPro" id="IPR015807">
    <property type="entry name" value="His-tRNA-ligase"/>
</dbReference>
<evidence type="ECO:0000256" key="4">
    <source>
        <dbReference type="ARBA" id="ARBA00022741"/>
    </source>
</evidence>
<dbReference type="CDD" id="cd00859">
    <property type="entry name" value="HisRS_anticodon"/>
    <property type="match status" value="1"/>
</dbReference>
<dbReference type="SUPFAM" id="SSF52954">
    <property type="entry name" value="Class II aaRS ABD-related"/>
    <property type="match status" value="1"/>
</dbReference>
<dbReference type="Gene3D" id="3.30.930.10">
    <property type="entry name" value="Bira Bifunctional Protein, Domain 2"/>
    <property type="match status" value="1"/>
</dbReference>
<dbReference type="RefSeq" id="WP_038047209.1">
    <property type="nucleotide sequence ID" value="NZ_JMFG01000006.1"/>
</dbReference>
<dbReference type="GO" id="GO:0006427">
    <property type="term" value="P:histidyl-tRNA aminoacylation"/>
    <property type="evidence" value="ECO:0007669"/>
    <property type="project" value="UniProtKB-UniRule"/>
</dbReference>
<feature type="binding site" evidence="10">
    <location>
        <position position="256"/>
    </location>
    <ligand>
        <name>L-histidine</name>
        <dbReference type="ChEBI" id="CHEBI:57595"/>
    </ligand>
</feature>
<evidence type="ECO:0000256" key="2">
    <source>
        <dbReference type="ARBA" id="ARBA00011738"/>
    </source>
</evidence>
<evidence type="ECO:0000259" key="11">
    <source>
        <dbReference type="PROSITE" id="PS50862"/>
    </source>
</evidence>
<keyword evidence="9" id="KW-0963">Cytoplasm</keyword>
<feature type="binding site" evidence="10">
    <location>
        <begin position="260"/>
        <end position="261"/>
    </location>
    <ligand>
        <name>L-histidine</name>
        <dbReference type="ChEBI" id="CHEBI:57595"/>
    </ligand>
</feature>
<organism evidence="12 13">
    <name type="scientific">Thermoanaerobaculum aquaticum</name>
    <dbReference type="NCBI Taxonomy" id="1312852"/>
    <lineage>
        <taxon>Bacteria</taxon>
        <taxon>Pseudomonadati</taxon>
        <taxon>Acidobacteriota</taxon>
        <taxon>Thermoanaerobaculia</taxon>
        <taxon>Thermoanaerobaculales</taxon>
        <taxon>Thermoanaerobaculaceae</taxon>
        <taxon>Thermoanaerobaculum</taxon>
    </lineage>
</organism>
<dbReference type="PANTHER" id="PTHR43707">
    <property type="entry name" value="HISTIDYL-TRNA SYNTHETASE"/>
    <property type="match status" value="1"/>
</dbReference>
<dbReference type="InterPro" id="IPR004154">
    <property type="entry name" value="Anticodon-bd"/>
</dbReference>
<dbReference type="InterPro" id="IPR033656">
    <property type="entry name" value="HisRS_anticodon"/>
</dbReference>
<comment type="similarity">
    <text evidence="1 9">Belongs to the class-II aminoacyl-tRNA synthetase family.</text>
</comment>